<proteinExistence type="predicted"/>
<dbReference type="InterPro" id="IPR021244">
    <property type="entry name" value="DUF2802"/>
</dbReference>
<reference evidence="1" key="1">
    <citation type="submission" date="2018-06" db="EMBL/GenBank/DDBJ databases">
        <authorList>
            <person name="Zhirakovskaya E."/>
        </authorList>
    </citation>
    <scope>NUCLEOTIDE SEQUENCE</scope>
</reference>
<organism evidence="1">
    <name type="scientific">hydrothermal vent metagenome</name>
    <dbReference type="NCBI Taxonomy" id="652676"/>
    <lineage>
        <taxon>unclassified sequences</taxon>
        <taxon>metagenomes</taxon>
        <taxon>ecological metagenomes</taxon>
    </lineage>
</organism>
<sequence>MVKKMNALILLISGLMLLLSMALFVWSRKQLAEFKLDMISNIQNGKVNSELTALNAGSIGLGERFIKMEKQVQHLLAVVDELESSIQSTSPYAYAIELVQDGRSAENIAELCHISQTEAELMVMMHGNTRAA</sequence>
<dbReference type="EMBL" id="UOFI01000170">
    <property type="protein sequence ID" value="VAW69655.1"/>
    <property type="molecule type" value="Genomic_DNA"/>
</dbReference>
<dbReference type="Pfam" id="PF10975">
    <property type="entry name" value="DUF2802"/>
    <property type="match status" value="1"/>
</dbReference>
<dbReference type="AlphaFoldDB" id="A0A3B0XMD8"/>
<evidence type="ECO:0000313" key="1">
    <source>
        <dbReference type="EMBL" id="VAW69655.1"/>
    </source>
</evidence>
<accession>A0A3B0XMD8</accession>
<gene>
    <name evidence="1" type="ORF">MNBD_GAMMA09-2665</name>
</gene>
<protein>
    <submittedName>
        <fullName evidence="1">Uncharacterized protein</fullName>
    </submittedName>
</protein>
<name>A0A3B0XMD8_9ZZZZ</name>